<dbReference type="AlphaFoldDB" id="A0A0K6HMH7"/>
<protein>
    <submittedName>
        <fullName evidence="1">Uncharacterized protein</fullName>
    </submittedName>
</protein>
<evidence type="ECO:0000313" key="2">
    <source>
        <dbReference type="Proteomes" id="UP000183900"/>
    </source>
</evidence>
<sequence length="42" mass="4712">MQRLFAGRLFLNSYALEGLEGHKALREAFLAAREMLLAGKAF</sequence>
<keyword evidence="2" id="KW-1185">Reference proteome</keyword>
<dbReference type="Proteomes" id="UP000183900">
    <property type="component" value="Unassembled WGS sequence"/>
</dbReference>
<dbReference type="EMBL" id="CYHE01000001">
    <property type="protein sequence ID" value="CUA92051.1"/>
    <property type="molecule type" value="Genomic_DNA"/>
</dbReference>
<dbReference type="RefSeq" id="WP_279626030.1">
    <property type="nucleotide sequence ID" value="NZ_CYHE01000001.1"/>
</dbReference>
<gene>
    <name evidence="1" type="ORF">Ga0061067_101251</name>
</gene>
<name>A0A0K6HMH7_9HYPH</name>
<accession>A0A0K6HMH7</accession>
<organism evidence="1 2">
    <name type="scientific">Pannonibacter indicus</name>
    <dbReference type="NCBI Taxonomy" id="466044"/>
    <lineage>
        <taxon>Bacteria</taxon>
        <taxon>Pseudomonadati</taxon>
        <taxon>Pseudomonadota</taxon>
        <taxon>Alphaproteobacteria</taxon>
        <taxon>Hyphomicrobiales</taxon>
        <taxon>Stappiaceae</taxon>
        <taxon>Pannonibacter</taxon>
    </lineage>
</organism>
<proteinExistence type="predicted"/>
<evidence type="ECO:0000313" key="1">
    <source>
        <dbReference type="EMBL" id="CUA92051.1"/>
    </source>
</evidence>
<reference evidence="2" key="1">
    <citation type="submission" date="2015-08" db="EMBL/GenBank/DDBJ databases">
        <authorList>
            <person name="Varghese N."/>
        </authorList>
    </citation>
    <scope>NUCLEOTIDE SEQUENCE [LARGE SCALE GENOMIC DNA]</scope>
    <source>
        <strain evidence="2">DSM 23407</strain>
    </source>
</reference>